<dbReference type="Proteomes" id="UP001589683">
    <property type="component" value="Unassembled WGS sequence"/>
</dbReference>
<feature type="transmembrane region" description="Helical" evidence="2">
    <location>
        <begin position="35"/>
        <end position="56"/>
    </location>
</feature>
<feature type="transmembrane region" description="Helical" evidence="2">
    <location>
        <begin position="281"/>
        <end position="300"/>
    </location>
</feature>
<evidence type="ECO:0000313" key="4">
    <source>
        <dbReference type="Proteomes" id="UP001589683"/>
    </source>
</evidence>
<dbReference type="Pfam" id="PF13347">
    <property type="entry name" value="MFS_2"/>
    <property type="match status" value="1"/>
</dbReference>
<feature type="transmembrane region" description="Helical" evidence="2">
    <location>
        <begin position="252"/>
        <end position="269"/>
    </location>
</feature>
<protein>
    <submittedName>
        <fullName evidence="3">MFS transporter</fullName>
    </submittedName>
</protein>
<keyword evidence="2" id="KW-1133">Transmembrane helix</keyword>
<keyword evidence="4" id="KW-1185">Reference proteome</keyword>
<name>A0ABV5JEV1_9RHOB</name>
<evidence type="ECO:0000256" key="2">
    <source>
        <dbReference type="SAM" id="Phobius"/>
    </source>
</evidence>
<dbReference type="EMBL" id="JBHMEA010000024">
    <property type="protein sequence ID" value="MFB9231650.1"/>
    <property type="molecule type" value="Genomic_DNA"/>
</dbReference>
<organism evidence="3 4">
    <name type="scientific">Pseudohalocynthiibacter aestuariivivens</name>
    <dbReference type="NCBI Taxonomy" id="1591409"/>
    <lineage>
        <taxon>Bacteria</taxon>
        <taxon>Pseudomonadati</taxon>
        <taxon>Pseudomonadota</taxon>
        <taxon>Alphaproteobacteria</taxon>
        <taxon>Rhodobacterales</taxon>
        <taxon>Paracoccaceae</taxon>
        <taxon>Pseudohalocynthiibacter</taxon>
    </lineage>
</organism>
<dbReference type="PANTHER" id="PTHR11328:SF24">
    <property type="entry name" value="MAJOR FACILITATOR SUPERFAMILY (MFS) PROFILE DOMAIN-CONTAINING PROTEIN"/>
    <property type="match status" value="1"/>
</dbReference>
<evidence type="ECO:0000313" key="3">
    <source>
        <dbReference type="EMBL" id="MFB9231650.1"/>
    </source>
</evidence>
<dbReference type="InterPro" id="IPR036259">
    <property type="entry name" value="MFS_trans_sf"/>
</dbReference>
<comment type="similarity">
    <text evidence="1">Belongs to the sodium:galactoside symporter (TC 2.A.2) family.</text>
</comment>
<feature type="transmembrane region" description="Helical" evidence="2">
    <location>
        <begin position="341"/>
        <end position="365"/>
    </location>
</feature>
<evidence type="ECO:0000256" key="1">
    <source>
        <dbReference type="ARBA" id="ARBA00009617"/>
    </source>
</evidence>
<accession>A0ABV5JEV1</accession>
<dbReference type="SUPFAM" id="SSF103473">
    <property type="entry name" value="MFS general substrate transporter"/>
    <property type="match status" value="2"/>
</dbReference>
<dbReference type="PANTHER" id="PTHR11328">
    <property type="entry name" value="MAJOR FACILITATOR SUPERFAMILY DOMAIN-CONTAINING PROTEIN"/>
    <property type="match status" value="1"/>
</dbReference>
<proteinExistence type="inferred from homology"/>
<feature type="transmembrane region" description="Helical" evidence="2">
    <location>
        <begin position="306"/>
        <end position="329"/>
    </location>
</feature>
<feature type="transmembrane region" description="Helical" evidence="2">
    <location>
        <begin position="149"/>
        <end position="169"/>
    </location>
</feature>
<sequence length="415" mass="43974">MENKNTLERLPAYAVFAGVLASAGLPIYIHAPKFFIDEYGVSLTSIAGILFFLRLFDVIQDPALGWLSGALRRQRRIAVAIAASMMVLGMSGLFAVTPLTTPLVWFGIMLALLFSGFSFLTITFYAQGVEKAVRSSQIGHVRLASWRETGALAGICIAAIAPTVFIWISPSPFTVFTGFFVAGVTLAVVMMAPEWSIEKSENPFAFCSILKDPVVRKLLLIAFVNAAPVAVTSTLFLFFVETVLDAPGFEGPLLLLFFVSAAASAPFWANIAKRVSSKKALLMGMSVSVATFAYASLLGAGDVLSFMVVCIASGLGLGADLTLLPAIFADRVAKHSHSASPAFGLWSFVSKLTLAVAAITVLPLLESSGLEPGIPAPVEAVGMLTLLYAVVPCILKLIAIGLLLLTPLSADQCES</sequence>
<feature type="transmembrane region" description="Helical" evidence="2">
    <location>
        <begin position="103"/>
        <end position="128"/>
    </location>
</feature>
<reference evidence="3 4" key="1">
    <citation type="submission" date="2024-09" db="EMBL/GenBank/DDBJ databases">
        <authorList>
            <person name="Sun Q."/>
            <person name="Mori K."/>
        </authorList>
    </citation>
    <scope>NUCLEOTIDE SEQUENCE [LARGE SCALE GENOMIC DNA]</scope>
    <source>
        <strain evidence="3 4">CECT 8726</strain>
    </source>
</reference>
<feature type="transmembrane region" description="Helical" evidence="2">
    <location>
        <begin position="218"/>
        <end position="240"/>
    </location>
</feature>
<gene>
    <name evidence="3" type="ORF">ACFFUT_07615</name>
</gene>
<dbReference type="Gene3D" id="1.20.1250.20">
    <property type="entry name" value="MFS general substrate transporter like domains"/>
    <property type="match status" value="2"/>
</dbReference>
<feature type="transmembrane region" description="Helical" evidence="2">
    <location>
        <begin position="385"/>
        <end position="405"/>
    </location>
</feature>
<feature type="transmembrane region" description="Helical" evidence="2">
    <location>
        <begin position="12"/>
        <end position="29"/>
    </location>
</feature>
<feature type="transmembrane region" description="Helical" evidence="2">
    <location>
        <begin position="77"/>
        <end position="97"/>
    </location>
</feature>
<dbReference type="RefSeq" id="WP_247078255.1">
    <property type="nucleotide sequence ID" value="NZ_JBHMEA010000024.1"/>
</dbReference>
<keyword evidence="2" id="KW-0472">Membrane</keyword>
<feature type="transmembrane region" description="Helical" evidence="2">
    <location>
        <begin position="175"/>
        <end position="197"/>
    </location>
</feature>
<dbReference type="InterPro" id="IPR039672">
    <property type="entry name" value="MFS_2"/>
</dbReference>
<keyword evidence="2" id="KW-0812">Transmembrane</keyword>
<comment type="caution">
    <text evidence="3">The sequence shown here is derived from an EMBL/GenBank/DDBJ whole genome shotgun (WGS) entry which is preliminary data.</text>
</comment>